<evidence type="ECO:0000256" key="2">
    <source>
        <dbReference type="SAM" id="SignalP"/>
    </source>
</evidence>
<evidence type="ECO:0000313" key="4">
    <source>
        <dbReference type="EMBL" id="WZK87994.1"/>
    </source>
</evidence>
<dbReference type="SUPFAM" id="SSF110997">
    <property type="entry name" value="Sporulation related repeat"/>
    <property type="match status" value="1"/>
</dbReference>
<feature type="region of interest" description="Disordered" evidence="1">
    <location>
        <begin position="114"/>
        <end position="172"/>
    </location>
</feature>
<sequence>MKITRIIAMALIAGGLGLPALQAQTLQKAQPPAEFPPASFKGKQYVDSKGCIYIRAGIDGNVTWVPRVNRSRKQICGYQQTKLKPGASTSATSQAKAPELITVPAAGRPTATAARTPVAAPAPQTTVKTTAKATTTTRTTTQATVRQPVVTSTRKPVPTVASTLPAAPKPAPVKTKPAAVVAAPTTAAPAARTGGCSNASSLSQRYINKTPDVRCGPQAEAPVTFGSGSGIGPQSSLRLTPNTRVVQRHIYDNRQNTQNFKVPAGYRSVWSDDRLNPQRAERGLRPAVITQAVRIPEGYRRVEREDDRMNPMRGVRTAAGDAQSAQIWTNTLPKTLKPVPTQAQIITLPTSTARSPAEATHVRVSTRSASQAQSLPRVSTNRYIRVATYETDAVARETAQNLAGTGLPMRLGSLNKGGKSYRVVLAGPYSSDSVAERDLARVRAAGFGSARLSK</sequence>
<dbReference type="Proteomes" id="UP001623232">
    <property type="component" value="Chromosome"/>
</dbReference>
<feature type="chain" id="PRO_5047275335" evidence="2">
    <location>
        <begin position="24"/>
        <end position="454"/>
    </location>
</feature>
<gene>
    <name evidence="4" type="ORF">QEZ52_15475</name>
</gene>
<name>A0ABZ2XPH9_9RHOB</name>
<feature type="signal peptide" evidence="2">
    <location>
        <begin position="1"/>
        <end position="23"/>
    </location>
</feature>
<proteinExistence type="predicted"/>
<dbReference type="InterPro" id="IPR007730">
    <property type="entry name" value="SPOR-like_dom"/>
</dbReference>
<feature type="compositionally biased region" description="Low complexity" evidence="1">
    <location>
        <begin position="114"/>
        <end position="151"/>
    </location>
</feature>
<dbReference type="Pfam" id="PF05036">
    <property type="entry name" value="SPOR"/>
    <property type="match status" value="1"/>
</dbReference>
<keyword evidence="2" id="KW-0732">Signal</keyword>
<dbReference type="InterPro" id="IPR036680">
    <property type="entry name" value="SPOR-like_sf"/>
</dbReference>
<accession>A0ABZ2XPH9</accession>
<dbReference type="RefSeq" id="WP_406645341.1">
    <property type="nucleotide sequence ID" value="NZ_CP123584.1"/>
</dbReference>
<dbReference type="Gene3D" id="3.30.70.1070">
    <property type="entry name" value="Sporulation related repeat"/>
    <property type="match status" value="1"/>
</dbReference>
<feature type="domain" description="SPOR" evidence="3">
    <location>
        <begin position="376"/>
        <end position="454"/>
    </location>
</feature>
<evidence type="ECO:0000256" key="1">
    <source>
        <dbReference type="SAM" id="MobiDB-lite"/>
    </source>
</evidence>
<evidence type="ECO:0000313" key="5">
    <source>
        <dbReference type="Proteomes" id="UP001623232"/>
    </source>
</evidence>
<evidence type="ECO:0000259" key="3">
    <source>
        <dbReference type="PROSITE" id="PS51724"/>
    </source>
</evidence>
<reference evidence="4 5" key="1">
    <citation type="submission" date="2023-04" db="EMBL/GenBank/DDBJ databases">
        <title>Complete genome sequence of Alisedimentitalea scapharcae.</title>
        <authorList>
            <person name="Rong J.-C."/>
            <person name="Yi M.-L."/>
            <person name="Zhao Q."/>
        </authorList>
    </citation>
    <scope>NUCLEOTIDE SEQUENCE [LARGE SCALE GENOMIC DNA]</scope>
    <source>
        <strain evidence="4 5">KCTC 42119</strain>
    </source>
</reference>
<keyword evidence="5" id="KW-1185">Reference proteome</keyword>
<dbReference type="PROSITE" id="PS51724">
    <property type="entry name" value="SPOR"/>
    <property type="match status" value="1"/>
</dbReference>
<organism evidence="4 5">
    <name type="scientific">Aliisedimentitalea scapharcae</name>
    <dbReference type="NCBI Taxonomy" id="1524259"/>
    <lineage>
        <taxon>Bacteria</taxon>
        <taxon>Pseudomonadati</taxon>
        <taxon>Pseudomonadota</taxon>
        <taxon>Alphaproteobacteria</taxon>
        <taxon>Rhodobacterales</taxon>
        <taxon>Roseobacteraceae</taxon>
        <taxon>Aliisedimentitalea</taxon>
    </lineage>
</organism>
<protein>
    <submittedName>
        <fullName evidence="4">SPOR domain-containing protein</fullName>
    </submittedName>
</protein>
<dbReference type="EMBL" id="CP123584">
    <property type="protein sequence ID" value="WZK87994.1"/>
    <property type="molecule type" value="Genomic_DNA"/>
</dbReference>